<name>A0A8D3C3W2_SCOMX</name>
<keyword evidence="9 14" id="KW-0472">Membrane</keyword>
<feature type="transmembrane region" description="Helical" evidence="14">
    <location>
        <begin position="424"/>
        <end position="448"/>
    </location>
</feature>
<dbReference type="FunFam" id="1.10.3080.10:FF:000003">
    <property type="entry name" value="Chloride channel 2"/>
    <property type="match status" value="1"/>
</dbReference>
<keyword evidence="12" id="KW-0407">Ion channel</keyword>
<feature type="region of interest" description="Disordered" evidence="13">
    <location>
        <begin position="696"/>
        <end position="814"/>
    </location>
</feature>
<feature type="compositionally biased region" description="Low complexity" evidence="13">
    <location>
        <begin position="786"/>
        <end position="798"/>
    </location>
</feature>
<dbReference type="Pfam" id="PF00654">
    <property type="entry name" value="Voltage_CLC"/>
    <property type="match status" value="1"/>
</dbReference>
<dbReference type="Ensembl" id="ENSSMAT00000082542.1">
    <property type="protein sequence ID" value="ENSSMAP00000041970.1"/>
    <property type="gene ID" value="ENSSMAG00000012360.2"/>
</dbReference>
<feature type="transmembrane region" description="Helical" evidence="14">
    <location>
        <begin position="251"/>
        <end position="271"/>
    </location>
</feature>
<accession>A0A8D3C3W2</accession>
<dbReference type="PANTHER" id="PTHR45720">
    <property type="entry name" value="CHLORIDE CHANNEL PROTEIN 2"/>
    <property type="match status" value="1"/>
</dbReference>
<organism evidence="15 16">
    <name type="scientific">Scophthalmus maximus</name>
    <name type="common">Turbot</name>
    <name type="synonym">Psetta maxima</name>
    <dbReference type="NCBI Taxonomy" id="52904"/>
    <lineage>
        <taxon>Eukaryota</taxon>
        <taxon>Metazoa</taxon>
        <taxon>Chordata</taxon>
        <taxon>Craniata</taxon>
        <taxon>Vertebrata</taxon>
        <taxon>Euteleostomi</taxon>
        <taxon>Actinopterygii</taxon>
        <taxon>Neopterygii</taxon>
        <taxon>Teleostei</taxon>
        <taxon>Neoteleostei</taxon>
        <taxon>Acanthomorphata</taxon>
        <taxon>Carangaria</taxon>
        <taxon>Pleuronectiformes</taxon>
        <taxon>Pleuronectoidei</taxon>
        <taxon>Scophthalmidae</taxon>
        <taxon>Scophthalmus</taxon>
    </lineage>
</organism>
<evidence type="ECO:0000256" key="14">
    <source>
        <dbReference type="SAM" id="Phobius"/>
    </source>
</evidence>
<evidence type="ECO:0000256" key="5">
    <source>
        <dbReference type="ARBA" id="ARBA00022882"/>
    </source>
</evidence>
<keyword evidence="8" id="KW-0129">CBS domain</keyword>
<reference evidence="15" key="1">
    <citation type="submission" date="2023-05" db="EMBL/GenBank/DDBJ databases">
        <title>High-quality long-read genome of Scophthalmus maximus.</title>
        <authorList>
            <person name="Lien S."/>
            <person name="Martinez P."/>
        </authorList>
    </citation>
    <scope>NUCLEOTIDE SEQUENCE [LARGE SCALE GENOMIC DNA]</scope>
</reference>
<keyword evidence="10" id="KW-0869">Chloride channel</keyword>
<sequence length="814" mass="88749">PQLYGEYQEHQGGSSRREATRLLTERQIRKHGDRHRGAGRTRPGLGRSADCVARVQRFLVTRLGEDWIFLVLLGITMALVSWTMDYASAKSLQAYKWIHGELRGNVPLQFLAWVSYPLIFILFSCLFCHLVSPQAIGSGIPELKTILRGVVLKEYLTLKAFVAKVFGLTAALGSGMPVGKEGPFVHIASICAAVLSRFMSFFSGAYQNPYCYTDILTVGCAVGVGCCFGTPLGGVLFSIEVTSTYFAVRNYWRGYFAATFSAFIFRVLSVFNKDAVTITALFRTNFPTGRMDAMTICCGFLGAFFVYLNRQVVLFMRRTNAMTRFLTNHRLVFPAVVTLVIATLTFPPGFGQFMAGELMPRECINSLFDNLTWTKISGSPPPLGLGLSAAWLHPDVSVFVILLLFLIMKFWMSAVATTMPIPSGAFMPVFILGAAFGRLVGEIMATLFPHGIVFDGILYRIIPGGYAVIGAAALTGAVTHTVSTAVICFELTGQISHILPMMVAVILANMVAQGLQPSLYDSIIQVKKLPYLPELGFGHMSQYNIFVGDIMVRKVNFVSSQSTYREVQLLLDSSSLKSIPLVDSKGIHIFSCCYVESRLFSYCCHLHIKAWEEVEMDKPMEIDEIRVDPSPFQLVERTSLHKTHTLFSLLGLSHAYVTSIGKLVGVVALKEARKPAPRALGVRLRPPLASFRDISKHNSVAKPPPSSPAAPSSASPPSSPTVPPHHHPQQQQANETEVWIEGVTGVEEDGGGGSSRSCSFNSNLTLPPSSTPPPVPSSATPPPSPSSSSIPLSTLRSLQGLLEAGGDSDDEPMV</sequence>
<evidence type="ECO:0000256" key="7">
    <source>
        <dbReference type="ARBA" id="ARBA00023065"/>
    </source>
</evidence>
<evidence type="ECO:0000256" key="10">
    <source>
        <dbReference type="ARBA" id="ARBA00023173"/>
    </source>
</evidence>
<dbReference type="InterPro" id="IPR014743">
    <property type="entry name" value="Cl-channel_core"/>
</dbReference>
<dbReference type="GO" id="GO:0034707">
    <property type="term" value="C:chloride channel complex"/>
    <property type="evidence" value="ECO:0007669"/>
    <property type="project" value="UniProtKB-KW"/>
</dbReference>
<evidence type="ECO:0000256" key="9">
    <source>
        <dbReference type="ARBA" id="ARBA00023136"/>
    </source>
</evidence>
<dbReference type="SUPFAM" id="SSF81340">
    <property type="entry name" value="Clc chloride channel"/>
    <property type="match status" value="1"/>
</dbReference>
<dbReference type="CDD" id="cd03683">
    <property type="entry name" value="ClC_1_like"/>
    <property type="match status" value="1"/>
</dbReference>
<dbReference type="PRINTS" id="PR00762">
    <property type="entry name" value="CLCHANNEL"/>
</dbReference>
<evidence type="ECO:0000256" key="6">
    <source>
        <dbReference type="ARBA" id="ARBA00022989"/>
    </source>
</evidence>
<evidence type="ECO:0000256" key="8">
    <source>
        <dbReference type="ARBA" id="ARBA00023122"/>
    </source>
</evidence>
<keyword evidence="5" id="KW-0851">Voltage-gated channel</keyword>
<evidence type="ECO:0000256" key="11">
    <source>
        <dbReference type="ARBA" id="ARBA00023214"/>
    </source>
</evidence>
<keyword evidence="11" id="KW-0868">Chloride</keyword>
<feature type="transmembrane region" description="Helical" evidence="14">
    <location>
        <begin position="331"/>
        <end position="350"/>
    </location>
</feature>
<keyword evidence="2" id="KW-0813">Transport</keyword>
<dbReference type="AlphaFoldDB" id="A0A8D3C3W2"/>
<keyword evidence="4" id="KW-0677">Repeat</keyword>
<dbReference type="SUPFAM" id="SSF54631">
    <property type="entry name" value="CBS-domain pair"/>
    <property type="match status" value="1"/>
</dbReference>
<dbReference type="GO" id="GO:0005886">
    <property type="term" value="C:plasma membrane"/>
    <property type="evidence" value="ECO:0007669"/>
    <property type="project" value="TreeGrafter"/>
</dbReference>
<feature type="transmembrane region" description="Helical" evidence="14">
    <location>
        <begin position="110"/>
        <end position="132"/>
    </location>
</feature>
<dbReference type="InterPro" id="IPR046342">
    <property type="entry name" value="CBS_dom_sf"/>
</dbReference>
<evidence type="ECO:0000256" key="4">
    <source>
        <dbReference type="ARBA" id="ARBA00022737"/>
    </source>
</evidence>
<evidence type="ECO:0000256" key="2">
    <source>
        <dbReference type="ARBA" id="ARBA00022448"/>
    </source>
</evidence>
<proteinExistence type="predicted"/>
<dbReference type="Gene3D" id="3.10.580.10">
    <property type="entry name" value="CBS-domain"/>
    <property type="match status" value="2"/>
</dbReference>
<feature type="compositionally biased region" description="Pro residues" evidence="13">
    <location>
        <begin position="769"/>
        <end position="785"/>
    </location>
</feature>
<dbReference type="GO" id="GO:0005247">
    <property type="term" value="F:voltage-gated chloride channel activity"/>
    <property type="evidence" value="ECO:0007669"/>
    <property type="project" value="TreeGrafter"/>
</dbReference>
<dbReference type="Gene3D" id="1.10.3080.10">
    <property type="entry name" value="Clc chloride channel"/>
    <property type="match status" value="1"/>
</dbReference>
<evidence type="ECO:0000256" key="3">
    <source>
        <dbReference type="ARBA" id="ARBA00022692"/>
    </source>
</evidence>
<evidence type="ECO:0000313" key="16">
    <source>
        <dbReference type="Proteomes" id="UP000694558"/>
    </source>
</evidence>
<keyword evidence="6 14" id="KW-1133">Transmembrane helix</keyword>
<feature type="transmembrane region" description="Helical" evidence="14">
    <location>
        <begin position="291"/>
        <end position="310"/>
    </location>
</feature>
<dbReference type="InterPro" id="IPR001807">
    <property type="entry name" value="ClC"/>
</dbReference>
<evidence type="ECO:0000256" key="1">
    <source>
        <dbReference type="ARBA" id="ARBA00004141"/>
    </source>
</evidence>
<dbReference type="PANTHER" id="PTHR45720:SF9">
    <property type="entry name" value="CHLORIDE CHANNEL 1, SKELETAL MUSCLE ISOFORM X1"/>
    <property type="match status" value="1"/>
</dbReference>
<keyword evidence="3 14" id="KW-0812">Transmembrane</keyword>
<evidence type="ECO:0000256" key="12">
    <source>
        <dbReference type="ARBA" id="ARBA00023303"/>
    </source>
</evidence>
<keyword evidence="7" id="KW-0406">Ion transport</keyword>
<dbReference type="Proteomes" id="UP000694558">
    <property type="component" value="Chromosome 22"/>
</dbReference>
<feature type="transmembrane region" description="Helical" evidence="14">
    <location>
        <begin position="67"/>
        <end position="89"/>
    </location>
</feature>
<feature type="transmembrane region" description="Helical" evidence="14">
    <location>
        <begin position="184"/>
        <end position="203"/>
    </location>
</feature>
<feature type="transmembrane region" description="Helical" evidence="14">
    <location>
        <begin position="391"/>
        <end position="412"/>
    </location>
</feature>
<dbReference type="InterPro" id="IPR050970">
    <property type="entry name" value="Cl_channel_volt-gated"/>
</dbReference>
<dbReference type="GeneTree" id="ENSGT00940000157383"/>
<protein>
    <submittedName>
        <fullName evidence="15">Chloride channel, voltage-sensitive 1a</fullName>
    </submittedName>
</protein>
<reference evidence="15" key="2">
    <citation type="submission" date="2025-08" db="UniProtKB">
        <authorList>
            <consortium name="Ensembl"/>
        </authorList>
    </citation>
    <scope>IDENTIFICATION</scope>
</reference>
<feature type="transmembrane region" description="Helical" evidence="14">
    <location>
        <begin position="215"/>
        <end position="239"/>
    </location>
</feature>
<comment type="subcellular location">
    <subcellularLocation>
        <location evidence="1">Membrane</location>
        <topology evidence="1">Multi-pass membrane protein</topology>
    </subcellularLocation>
</comment>
<evidence type="ECO:0000313" key="15">
    <source>
        <dbReference type="Ensembl" id="ENSSMAP00000041970.1"/>
    </source>
</evidence>
<evidence type="ECO:0000256" key="13">
    <source>
        <dbReference type="SAM" id="MobiDB-lite"/>
    </source>
</evidence>